<dbReference type="AlphaFoldDB" id="A0AAD5ULY8"/>
<gene>
    <name evidence="2" type="ORF">HK103_005391</name>
</gene>
<evidence type="ECO:0000259" key="1">
    <source>
        <dbReference type="Pfam" id="PF15249"/>
    </source>
</evidence>
<proteinExistence type="predicted"/>
<accession>A0AAD5ULY8</accession>
<keyword evidence="3" id="KW-1185">Reference proteome</keyword>
<sequence length="192" mass="21476">MSGRGNPNPNRPTKPLSAADFLSNPALLSAYIAAYSSLSNARPPKPPQMAASTYDQILAKTLAAYSAKPRPVNTPQINRPIVTEKRSPEEQEHSRVVKQRIEEALTADHEKVLNPSTEPFVNKEDMISRLLAFHVVQIPSQEKEQVKQDYKELVDGAISRINLIEQLEQAEAKDQSELLVKFAEFLTTMNKQ</sequence>
<evidence type="ECO:0000313" key="3">
    <source>
        <dbReference type="Proteomes" id="UP001210925"/>
    </source>
</evidence>
<dbReference type="InterPro" id="IPR015671">
    <property type="entry name" value="GSCR1_dom"/>
</dbReference>
<comment type="caution">
    <text evidence="2">The sequence shown here is derived from an EMBL/GenBank/DDBJ whole genome shotgun (WGS) entry which is preliminary data.</text>
</comment>
<evidence type="ECO:0000313" key="2">
    <source>
        <dbReference type="EMBL" id="KAJ3261553.1"/>
    </source>
</evidence>
<feature type="domain" description="GLTSCR protein conserved" evidence="1">
    <location>
        <begin position="108"/>
        <end position="184"/>
    </location>
</feature>
<dbReference type="Proteomes" id="UP001210925">
    <property type="component" value="Unassembled WGS sequence"/>
</dbReference>
<dbReference type="EMBL" id="JADGKB010000005">
    <property type="protein sequence ID" value="KAJ3261553.1"/>
    <property type="molecule type" value="Genomic_DNA"/>
</dbReference>
<protein>
    <recommendedName>
        <fullName evidence="1">GLTSCR protein conserved domain-containing protein</fullName>
    </recommendedName>
</protein>
<organism evidence="2 3">
    <name type="scientific">Boothiomyces macroporosus</name>
    <dbReference type="NCBI Taxonomy" id="261099"/>
    <lineage>
        <taxon>Eukaryota</taxon>
        <taxon>Fungi</taxon>
        <taxon>Fungi incertae sedis</taxon>
        <taxon>Chytridiomycota</taxon>
        <taxon>Chytridiomycota incertae sedis</taxon>
        <taxon>Chytridiomycetes</taxon>
        <taxon>Rhizophydiales</taxon>
        <taxon>Terramycetaceae</taxon>
        <taxon>Boothiomyces</taxon>
    </lineage>
</organism>
<reference evidence="2" key="1">
    <citation type="submission" date="2020-05" db="EMBL/GenBank/DDBJ databases">
        <title>Phylogenomic resolution of chytrid fungi.</title>
        <authorList>
            <person name="Stajich J.E."/>
            <person name="Amses K."/>
            <person name="Simmons R."/>
            <person name="Seto K."/>
            <person name="Myers J."/>
            <person name="Bonds A."/>
            <person name="Quandt C.A."/>
            <person name="Barry K."/>
            <person name="Liu P."/>
            <person name="Grigoriev I."/>
            <person name="Longcore J.E."/>
            <person name="James T.Y."/>
        </authorList>
    </citation>
    <scope>NUCLEOTIDE SEQUENCE</scope>
    <source>
        <strain evidence="2">PLAUS21</strain>
    </source>
</reference>
<dbReference type="Pfam" id="PF15249">
    <property type="entry name" value="GLTSCR1"/>
    <property type="match status" value="1"/>
</dbReference>
<name>A0AAD5ULY8_9FUNG</name>